<evidence type="ECO:0000313" key="1">
    <source>
        <dbReference type="EMBL" id="JAH19702.1"/>
    </source>
</evidence>
<accession>A0A0E9QTC9</accession>
<proteinExistence type="predicted"/>
<protein>
    <submittedName>
        <fullName evidence="1">Uncharacterized protein</fullName>
    </submittedName>
</protein>
<name>A0A0E9QTC9_ANGAN</name>
<reference evidence="1" key="1">
    <citation type="submission" date="2014-11" db="EMBL/GenBank/DDBJ databases">
        <authorList>
            <person name="Amaro Gonzalez C."/>
        </authorList>
    </citation>
    <scope>NUCLEOTIDE SEQUENCE</scope>
</reference>
<organism evidence="1">
    <name type="scientific">Anguilla anguilla</name>
    <name type="common">European freshwater eel</name>
    <name type="synonym">Muraena anguilla</name>
    <dbReference type="NCBI Taxonomy" id="7936"/>
    <lineage>
        <taxon>Eukaryota</taxon>
        <taxon>Metazoa</taxon>
        <taxon>Chordata</taxon>
        <taxon>Craniata</taxon>
        <taxon>Vertebrata</taxon>
        <taxon>Euteleostomi</taxon>
        <taxon>Actinopterygii</taxon>
        <taxon>Neopterygii</taxon>
        <taxon>Teleostei</taxon>
        <taxon>Anguilliformes</taxon>
        <taxon>Anguillidae</taxon>
        <taxon>Anguilla</taxon>
    </lineage>
</organism>
<dbReference type="EMBL" id="GBXM01088875">
    <property type="protein sequence ID" value="JAH19702.1"/>
    <property type="molecule type" value="Transcribed_RNA"/>
</dbReference>
<reference evidence="1" key="2">
    <citation type="journal article" date="2015" name="Fish Shellfish Immunol.">
        <title>Early steps in the European eel (Anguilla anguilla)-Vibrio vulnificus interaction in the gills: Role of the RtxA13 toxin.</title>
        <authorList>
            <person name="Callol A."/>
            <person name="Pajuelo D."/>
            <person name="Ebbesson L."/>
            <person name="Teles M."/>
            <person name="MacKenzie S."/>
            <person name="Amaro C."/>
        </authorList>
    </citation>
    <scope>NUCLEOTIDE SEQUENCE</scope>
</reference>
<dbReference type="AlphaFoldDB" id="A0A0E9QTC9"/>
<sequence length="36" mass="4385">MAVYAHVSLRSFYKFKRLEHCMQNWWTDSTSKCTDN</sequence>